<keyword evidence="3" id="KW-1185">Reference proteome</keyword>
<feature type="region of interest" description="Disordered" evidence="1">
    <location>
        <begin position="7"/>
        <end position="61"/>
    </location>
</feature>
<dbReference type="OrthoDB" id="6342974at2759"/>
<dbReference type="AlphaFoldDB" id="A0A0J7LB01"/>
<evidence type="ECO:0000256" key="1">
    <source>
        <dbReference type="SAM" id="MobiDB-lite"/>
    </source>
</evidence>
<protein>
    <submittedName>
        <fullName evidence="2">Uncharacterized protein</fullName>
    </submittedName>
</protein>
<sequence>MILLCASSYAEEHEKSKSTKPIANENESIKGGEDEPPEGYYAFVESPNAEPPRVRPPPYIDSDKECYGRSGNALIKNHTLKFLSKALPILKADDSLPKVAKVHPLSQNSVDTDEEEKRGRSKRSNPDSALVTDTNRNGRKFCENGGGV</sequence>
<feature type="region of interest" description="Disordered" evidence="1">
    <location>
        <begin position="101"/>
        <end position="148"/>
    </location>
</feature>
<dbReference type="PaxDb" id="67767-A0A0J7LB01"/>
<reference evidence="2 3" key="1">
    <citation type="submission" date="2015-04" db="EMBL/GenBank/DDBJ databases">
        <title>Lasius niger genome sequencing.</title>
        <authorList>
            <person name="Konorov E.A."/>
            <person name="Nikitin M.A."/>
            <person name="Kirill M.V."/>
            <person name="Chang P."/>
        </authorList>
    </citation>
    <scope>NUCLEOTIDE SEQUENCE [LARGE SCALE GENOMIC DNA]</scope>
    <source>
        <tissue evidence="2">Whole</tissue>
    </source>
</reference>
<organism evidence="2 3">
    <name type="scientific">Lasius niger</name>
    <name type="common">Black garden ant</name>
    <dbReference type="NCBI Taxonomy" id="67767"/>
    <lineage>
        <taxon>Eukaryota</taxon>
        <taxon>Metazoa</taxon>
        <taxon>Ecdysozoa</taxon>
        <taxon>Arthropoda</taxon>
        <taxon>Hexapoda</taxon>
        <taxon>Insecta</taxon>
        <taxon>Pterygota</taxon>
        <taxon>Neoptera</taxon>
        <taxon>Endopterygota</taxon>
        <taxon>Hymenoptera</taxon>
        <taxon>Apocrita</taxon>
        <taxon>Aculeata</taxon>
        <taxon>Formicoidea</taxon>
        <taxon>Formicidae</taxon>
        <taxon>Formicinae</taxon>
        <taxon>Lasius</taxon>
        <taxon>Lasius</taxon>
    </lineage>
</organism>
<dbReference type="Proteomes" id="UP000036403">
    <property type="component" value="Unassembled WGS sequence"/>
</dbReference>
<proteinExistence type="predicted"/>
<dbReference type="EMBL" id="LBMM01000031">
    <property type="protein sequence ID" value="KMR05255.1"/>
    <property type="molecule type" value="Genomic_DNA"/>
</dbReference>
<accession>A0A0J7LB01</accession>
<gene>
    <name evidence="2" type="ORF">RF55_100</name>
</gene>
<evidence type="ECO:0000313" key="2">
    <source>
        <dbReference type="EMBL" id="KMR05255.1"/>
    </source>
</evidence>
<name>A0A0J7LB01_LASNI</name>
<evidence type="ECO:0000313" key="3">
    <source>
        <dbReference type="Proteomes" id="UP000036403"/>
    </source>
</evidence>
<comment type="caution">
    <text evidence="2">The sequence shown here is derived from an EMBL/GenBank/DDBJ whole genome shotgun (WGS) entry which is preliminary data.</text>
</comment>